<evidence type="ECO:0000313" key="1">
    <source>
        <dbReference type="EMBL" id="EMZ36884.1"/>
    </source>
</evidence>
<evidence type="ECO:0000313" key="3">
    <source>
        <dbReference type="Proteomes" id="UP000012527"/>
    </source>
</evidence>
<dbReference type="EMBL" id="AQFW01000019">
    <property type="protein sequence ID" value="EMZ37306.1"/>
    <property type="molecule type" value="Genomic_DNA"/>
</dbReference>
<dbReference type="EMBL" id="AQFW01000027">
    <property type="protein sequence ID" value="EMZ36884.1"/>
    <property type="molecule type" value="Genomic_DNA"/>
</dbReference>
<reference evidence="2 3" key="1">
    <citation type="submission" date="2013-02" db="EMBL/GenBank/DDBJ databases">
        <title>The Genome Sequence of Helicobacter bilis WiWa.</title>
        <authorList>
            <consortium name="The Broad Institute Genome Sequencing Platform"/>
            <person name="Ward D."/>
            <person name="Overstreet A.-M.C."/>
            <person name="Ramer-Tait A.E."/>
            <person name="Phillips G.J."/>
            <person name="Wannemuehler M.J."/>
            <person name="Walker B."/>
            <person name="Young S.K."/>
            <person name="Zeng Q."/>
            <person name="Gargeya S."/>
            <person name="Fitzgerald M."/>
            <person name="Haas B."/>
            <person name="Abouelleil A."/>
            <person name="Alvarado L."/>
            <person name="Arachchi H.M."/>
            <person name="Berlin A.M."/>
            <person name="Chapman S.B."/>
            <person name="Dewar J."/>
            <person name="Goldberg J."/>
            <person name="Griggs A."/>
            <person name="Gujja S."/>
            <person name="Hansen M."/>
            <person name="Howarth C."/>
            <person name="Imamovic A."/>
            <person name="Larimer J."/>
            <person name="McCowan C."/>
            <person name="Murphy C."/>
            <person name="Neiman D."/>
            <person name="Pearson M."/>
            <person name="Priest M."/>
            <person name="Roberts A."/>
            <person name="Saif S."/>
            <person name="Shea T."/>
            <person name="Sisk P."/>
            <person name="Sykes S."/>
            <person name="Wortman J."/>
            <person name="Nusbaum C."/>
            <person name="Birren B."/>
        </authorList>
    </citation>
    <scope>NUCLEOTIDE SEQUENCE [LARGE SCALE GENOMIC DNA]</scope>
    <source>
        <strain evidence="2 3">WiWa</strain>
    </source>
</reference>
<organism evidence="2 3">
    <name type="scientific">Helicobacter bilis WiWa</name>
    <dbReference type="NCBI Taxonomy" id="1235804"/>
    <lineage>
        <taxon>Bacteria</taxon>
        <taxon>Pseudomonadati</taxon>
        <taxon>Campylobacterota</taxon>
        <taxon>Epsilonproteobacteria</taxon>
        <taxon>Campylobacterales</taxon>
        <taxon>Helicobacteraceae</taxon>
        <taxon>Helicobacter</taxon>
    </lineage>
</organism>
<sequence length="41" mass="4746">MELKLEKGYYVDNKGNKWNAKAYNENEALQHSKGLINCIDC</sequence>
<dbReference type="HOGENOM" id="CLU_3281304_0_0_7"/>
<comment type="caution">
    <text evidence="2">The sequence shown here is derived from an EMBL/GenBank/DDBJ whole genome shotgun (WGS) entry which is preliminary data.</text>
</comment>
<dbReference type="Proteomes" id="UP000012527">
    <property type="component" value="Unassembled WGS sequence"/>
</dbReference>
<protein>
    <submittedName>
        <fullName evidence="2">Uncharacterized protein</fullName>
    </submittedName>
</protein>
<gene>
    <name evidence="2" type="ORF">C826_02168</name>
    <name evidence="1" type="ORF">C826_02363</name>
</gene>
<name>N2BA85_9HELI</name>
<dbReference type="AlphaFoldDB" id="N2BA85"/>
<accession>N2BA85</accession>
<feature type="non-terminal residue" evidence="2">
    <location>
        <position position="41"/>
    </location>
</feature>
<evidence type="ECO:0000313" key="2">
    <source>
        <dbReference type="EMBL" id="EMZ37306.1"/>
    </source>
</evidence>
<proteinExistence type="predicted"/>